<comment type="pathway">
    <text evidence="2 10">Amino-acid biosynthesis; L-methionine biosynthesis via de novo pathway; L-homoserine from L-aspartate: step 3/3.</text>
</comment>
<name>A0ABS4KD76_9FIRM</name>
<evidence type="ECO:0000313" key="14">
    <source>
        <dbReference type="EMBL" id="MBP2025717.1"/>
    </source>
</evidence>
<proteinExistence type="inferred from homology"/>
<dbReference type="Pfam" id="PF03447">
    <property type="entry name" value="NAD_binding_3"/>
    <property type="match status" value="1"/>
</dbReference>
<dbReference type="Proteomes" id="UP001519306">
    <property type="component" value="Unassembled WGS sequence"/>
</dbReference>
<comment type="pathway">
    <text evidence="1 10">Amino-acid biosynthesis; L-threonine biosynthesis; L-threonine from L-aspartate: step 3/5.</text>
</comment>
<evidence type="ECO:0000256" key="1">
    <source>
        <dbReference type="ARBA" id="ARBA00005056"/>
    </source>
</evidence>
<keyword evidence="6 10" id="KW-0028">Amino-acid biosynthesis</keyword>
<dbReference type="NCBIfam" id="NF004976">
    <property type="entry name" value="PRK06349.1"/>
    <property type="match status" value="1"/>
</dbReference>
<keyword evidence="9 10" id="KW-0486">Methionine biosynthesis</keyword>
<keyword evidence="8 10" id="KW-0560">Oxidoreductase</keyword>
<evidence type="ECO:0000256" key="10">
    <source>
        <dbReference type="RuleBase" id="RU000579"/>
    </source>
</evidence>
<dbReference type="SUPFAM" id="SSF55347">
    <property type="entry name" value="Glyceraldehyde-3-phosphate dehydrogenase-like, C-terminal domain"/>
    <property type="match status" value="1"/>
</dbReference>
<evidence type="ECO:0000256" key="6">
    <source>
        <dbReference type="ARBA" id="ARBA00022605"/>
    </source>
</evidence>
<dbReference type="EC" id="1.1.1.3" evidence="4 10"/>
<dbReference type="InterPro" id="IPR019811">
    <property type="entry name" value="HDH_CS"/>
</dbReference>
<evidence type="ECO:0000256" key="2">
    <source>
        <dbReference type="ARBA" id="ARBA00005062"/>
    </source>
</evidence>
<evidence type="ECO:0000313" key="15">
    <source>
        <dbReference type="Proteomes" id="UP001519306"/>
    </source>
</evidence>
<reference evidence="14 15" key="1">
    <citation type="submission" date="2021-03" db="EMBL/GenBank/DDBJ databases">
        <title>Genomic Encyclopedia of Type Strains, Phase IV (KMG-IV): sequencing the most valuable type-strain genomes for metagenomic binning, comparative biology and taxonomic classification.</title>
        <authorList>
            <person name="Goeker M."/>
        </authorList>
    </citation>
    <scope>NUCLEOTIDE SEQUENCE [LARGE SCALE GENOMIC DNA]</scope>
    <source>
        <strain evidence="14 15">DSM 27563</strain>
    </source>
</reference>
<evidence type="ECO:0000256" key="5">
    <source>
        <dbReference type="ARBA" id="ARBA00013376"/>
    </source>
</evidence>
<evidence type="ECO:0000256" key="9">
    <source>
        <dbReference type="ARBA" id="ARBA00023167"/>
    </source>
</evidence>
<keyword evidence="7 10" id="KW-0791">Threonine biosynthesis</keyword>
<protein>
    <recommendedName>
        <fullName evidence="5 10">Homoserine dehydrogenase</fullName>
        <ecNumber evidence="4 10">1.1.1.3</ecNumber>
    </recommendedName>
</protein>
<comment type="similarity">
    <text evidence="3 11">Belongs to the homoserine dehydrogenase family.</text>
</comment>
<evidence type="ECO:0000256" key="8">
    <source>
        <dbReference type="ARBA" id="ARBA00023002"/>
    </source>
</evidence>
<keyword evidence="15" id="KW-1185">Reference proteome</keyword>
<dbReference type="GO" id="GO:0004412">
    <property type="term" value="F:homoserine dehydrogenase activity"/>
    <property type="evidence" value="ECO:0007669"/>
    <property type="project" value="UniProtKB-EC"/>
</dbReference>
<dbReference type="InterPro" id="IPR005106">
    <property type="entry name" value="Asp/hSer_DH_NAD-bd"/>
</dbReference>
<dbReference type="InterPro" id="IPR001342">
    <property type="entry name" value="HDH_cat"/>
</dbReference>
<evidence type="ECO:0000259" key="12">
    <source>
        <dbReference type="Pfam" id="PF00742"/>
    </source>
</evidence>
<dbReference type="Gene3D" id="3.30.360.10">
    <property type="entry name" value="Dihydrodipicolinate Reductase, domain 2"/>
    <property type="match status" value="1"/>
</dbReference>
<comment type="caution">
    <text evidence="14">The sequence shown here is derived from an EMBL/GenBank/DDBJ whole genome shotgun (WGS) entry which is preliminary data.</text>
</comment>
<comment type="catalytic activity">
    <reaction evidence="10">
        <text>L-homoserine + NADP(+) = L-aspartate 4-semialdehyde + NADPH + H(+)</text>
        <dbReference type="Rhea" id="RHEA:15761"/>
        <dbReference type="ChEBI" id="CHEBI:15378"/>
        <dbReference type="ChEBI" id="CHEBI:57476"/>
        <dbReference type="ChEBI" id="CHEBI:57783"/>
        <dbReference type="ChEBI" id="CHEBI:58349"/>
        <dbReference type="ChEBI" id="CHEBI:537519"/>
        <dbReference type="EC" id="1.1.1.3"/>
    </reaction>
</comment>
<organism evidence="14 15">
    <name type="scientific">Peptoniphilus stercorisuis</name>
    <dbReference type="NCBI Taxonomy" id="1436965"/>
    <lineage>
        <taxon>Bacteria</taxon>
        <taxon>Bacillati</taxon>
        <taxon>Bacillota</taxon>
        <taxon>Tissierellia</taxon>
        <taxon>Tissierellales</taxon>
        <taxon>Peptoniphilaceae</taxon>
        <taxon>Peptoniphilus</taxon>
    </lineage>
</organism>
<evidence type="ECO:0000256" key="4">
    <source>
        <dbReference type="ARBA" id="ARBA00013213"/>
    </source>
</evidence>
<accession>A0ABS4KD76</accession>
<dbReference type="PANTHER" id="PTHR43331">
    <property type="entry name" value="HOMOSERINE DEHYDROGENASE"/>
    <property type="match status" value="1"/>
</dbReference>
<evidence type="ECO:0000256" key="11">
    <source>
        <dbReference type="RuleBase" id="RU004171"/>
    </source>
</evidence>
<dbReference type="RefSeq" id="WP_210061105.1">
    <property type="nucleotide sequence ID" value="NZ_JAGGLJ010000011.1"/>
</dbReference>
<dbReference type="SUPFAM" id="SSF51735">
    <property type="entry name" value="NAD(P)-binding Rossmann-fold domains"/>
    <property type="match status" value="1"/>
</dbReference>
<evidence type="ECO:0000256" key="3">
    <source>
        <dbReference type="ARBA" id="ARBA00006753"/>
    </source>
</evidence>
<dbReference type="InterPro" id="IPR036291">
    <property type="entry name" value="NAD(P)-bd_dom_sf"/>
</dbReference>
<evidence type="ECO:0000259" key="13">
    <source>
        <dbReference type="Pfam" id="PF03447"/>
    </source>
</evidence>
<dbReference type="EMBL" id="JAGGLJ010000011">
    <property type="protein sequence ID" value="MBP2025717.1"/>
    <property type="molecule type" value="Genomic_DNA"/>
</dbReference>
<dbReference type="PROSITE" id="PS01042">
    <property type="entry name" value="HOMOSER_DHGENASE"/>
    <property type="match status" value="1"/>
</dbReference>
<dbReference type="Gene3D" id="3.40.50.720">
    <property type="entry name" value="NAD(P)-binding Rossmann-like Domain"/>
    <property type="match status" value="1"/>
</dbReference>
<dbReference type="Pfam" id="PF00742">
    <property type="entry name" value="Homoserine_dh"/>
    <property type="match status" value="1"/>
</dbReference>
<feature type="domain" description="Homoserine dehydrogenase catalytic" evidence="12">
    <location>
        <begin position="133"/>
        <end position="311"/>
    </location>
</feature>
<dbReference type="Gene3D" id="3.30.70.260">
    <property type="match status" value="1"/>
</dbReference>
<feature type="domain" description="Aspartate/homoserine dehydrogenase NAD-binding" evidence="13">
    <location>
        <begin position="8"/>
        <end position="125"/>
    </location>
</feature>
<sequence>MINIALLGFGTVGKGTYEILERQKEEIKEITGEEIVVKKILKRNLDFETSINRDIFTNDYTDIIEDDEIKLIAEMTGDVDSSYKYIKEALLRKKHIVTANKAVVSENFEEFLKLAKENNVNFLYESSVAGSIPIIKPLKDQSIINNIKKIRGILNGTSNFLLYKMTEENYDYSEVLKMAQEMGFAESDPTDDVEGIDALRKLRILSTIAFKASIKNEDIDSYGISSISKVDIEYLKEKNKKIKLIAESKIEEDKFMALVEPVILNSKDNLANIANAENSVEISGQNYGSLTFIGEGAGMLPTGNAVVTDILDAITNNNYNVIINKNLKNNNNDFKANYYIRVKKDVELNNITLEEEIFKNYKIIKTKEIKRKELINSLKEINKKDYFFARYN</sequence>
<evidence type="ECO:0000256" key="7">
    <source>
        <dbReference type="ARBA" id="ARBA00022697"/>
    </source>
</evidence>
<keyword evidence="10" id="KW-0521">NADP</keyword>
<gene>
    <name evidence="14" type="ORF">J2Z71_001261</name>
</gene>
<dbReference type="PANTHER" id="PTHR43331:SF1">
    <property type="entry name" value="HOMOSERINE DEHYDROGENASE"/>
    <property type="match status" value="1"/>
</dbReference>